<proteinExistence type="predicted"/>
<accession>A0A0F9NZL0</accession>
<name>A0A0F9NZL0_9ZZZZ</name>
<dbReference type="EMBL" id="LAZR01002844">
    <property type="protein sequence ID" value="KKN24935.1"/>
    <property type="molecule type" value="Genomic_DNA"/>
</dbReference>
<protein>
    <submittedName>
        <fullName evidence="1">Uncharacterized protein</fullName>
    </submittedName>
</protein>
<gene>
    <name evidence="1" type="ORF">LCGC14_0889830</name>
</gene>
<organism evidence="1">
    <name type="scientific">marine sediment metagenome</name>
    <dbReference type="NCBI Taxonomy" id="412755"/>
    <lineage>
        <taxon>unclassified sequences</taxon>
        <taxon>metagenomes</taxon>
        <taxon>ecological metagenomes</taxon>
    </lineage>
</organism>
<evidence type="ECO:0000313" key="1">
    <source>
        <dbReference type="EMBL" id="KKN24935.1"/>
    </source>
</evidence>
<reference evidence="1" key="1">
    <citation type="journal article" date="2015" name="Nature">
        <title>Complex archaea that bridge the gap between prokaryotes and eukaryotes.</title>
        <authorList>
            <person name="Spang A."/>
            <person name="Saw J.H."/>
            <person name="Jorgensen S.L."/>
            <person name="Zaremba-Niedzwiedzka K."/>
            <person name="Martijn J."/>
            <person name="Lind A.E."/>
            <person name="van Eijk R."/>
            <person name="Schleper C."/>
            <person name="Guy L."/>
            <person name="Ettema T.J."/>
        </authorList>
    </citation>
    <scope>NUCLEOTIDE SEQUENCE</scope>
</reference>
<sequence>MLKYKQHLYRAVVEVSVDALDPDSQQLVQMWLDKSGKEPGSPEYEQYQRKLITKILMLSEQPVDQRVNAMMLYRGQLYRAADYRDQLDQVYRAMEDLLVLHDAGDVSFQQYRKELAQLQAREDKLVFRGVE</sequence>
<comment type="caution">
    <text evidence="1">The sequence shown here is derived from an EMBL/GenBank/DDBJ whole genome shotgun (WGS) entry which is preliminary data.</text>
</comment>
<dbReference type="AlphaFoldDB" id="A0A0F9NZL0"/>